<dbReference type="KEGG" id="hpel:HZS54_16285"/>
<gene>
    <name evidence="1" type="ORF">HZS54_16285</name>
</gene>
<protein>
    <submittedName>
        <fullName evidence="1">Uncharacterized protein</fullName>
    </submittedName>
</protein>
<organism evidence="1 2">
    <name type="scientific">Halosimplex pelagicum</name>
    <dbReference type="NCBI Taxonomy" id="869886"/>
    <lineage>
        <taxon>Archaea</taxon>
        <taxon>Methanobacteriati</taxon>
        <taxon>Methanobacteriota</taxon>
        <taxon>Stenosarchaea group</taxon>
        <taxon>Halobacteria</taxon>
        <taxon>Halobacteriales</taxon>
        <taxon>Haloarculaceae</taxon>
        <taxon>Halosimplex</taxon>
    </lineage>
</organism>
<dbReference type="EMBL" id="CP058909">
    <property type="protein sequence ID" value="QLH83085.1"/>
    <property type="molecule type" value="Genomic_DNA"/>
</dbReference>
<name>A0A7D5PCB8_9EURY</name>
<dbReference type="Proteomes" id="UP000509346">
    <property type="component" value="Chromosome"/>
</dbReference>
<dbReference type="RefSeq" id="WP_179918142.1">
    <property type="nucleotide sequence ID" value="NZ_CP058909.1"/>
</dbReference>
<dbReference type="AlphaFoldDB" id="A0A7D5PCB8"/>
<sequence length="49" mass="5082">MFDVSSPVAASVVVAFAGFAALRADVTTAVLTVASVCERFCREATNSRS</sequence>
<reference evidence="1 2" key="1">
    <citation type="submission" date="2020-07" db="EMBL/GenBank/DDBJ databases">
        <title>Halosimplex litoreum sp. nov. and Halosimplex rubrum sp. nov., isolated from different salt environments.</title>
        <authorList>
            <person name="Cui H."/>
        </authorList>
    </citation>
    <scope>NUCLEOTIDE SEQUENCE [LARGE SCALE GENOMIC DNA]</scope>
    <source>
        <strain evidence="1 2">R2</strain>
    </source>
</reference>
<accession>A0A7D5PCB8</accession>
<keyword evidence="2" id="KW-1185">Reference proteome</keyword>
<proteinExistence type="predicted"/>
<evidence type="ECO:0000313" key="1">
    <source>
        <dbReference type="EMBL" id="QLH83085.1"/>
    </source>
</evidence>
<dbReference type="GeneID" id="56084180"/>
<evidence type="ECO:0000313" key="2">
    <source>
        <dbReference type="Proteomes" id="UP000509346"/>
    </source>
</evidence>